<dbReference type="EMBL" id="BDGG01000003">
    <property type="protein sequence ID" value="GAU95114.1"/>
    <property type="molecule type" value="Genomic_DNA"/>
</dbReference>
<organism evidence="2 3">
    <name type="scientific">Ramazzottius varieornatus</name>
    <name type="common">Water bear</name>
    <name type="synonym">Tardigrade</name>
    <dbReference type="NCBI Taxonomy" id="947166"/>
    <lineage>
        <taxon>Eukaryota</taxon>
        <taxon>Metazoa</taxon>
        <taxon>Ecdysozoa</taxon>
        <taxon>Tardigrada</taxon>
        <taxon>Eutardigrada</taxon>
        <taxon>Parachela</taxon>
        <taxon>Hypsibioidea</taxon>
        <taxon>Ramazzottiidae</taxon>
        <taxon>Ramazzottius</taxon>
    </lineage>
</organism>
<accession>A0A1D1UZQ8</accession>
<evidence type="ECO:0000313" key="3">
    <source>
        <dbReference type="Proteomes" id="UP000186922"/>
    </source>
</evidence>
<proteinExistence type="predicted"/>
<feature type="chain" id="PRO_5008897827" evidence="1">
    <location>
        <begin position="20"/>
        <end position="116"/>
    </location>
</feature>
<gene>
    <name evidence="2" type="primary">RvY_06789-1</name>
    <name evidence="2" type="synonym">RvY_06789.1</name>
    <name evidence="2" type="ORF">RvY_06789</name>
</gene>
<protein>
    <submittedName>
        <fullName evidence="2">Uncharacterized protein</fullName>
    </submittedName>
</protein>
<comment type="caution">
    <text evidence="2">The sequence shown here is derived from an EMBL/GenBank/DDBJ whole genome shotgun (WGS) entry which is preliminary data.</text>
</comment>
<evidence type="ECO:0000313" key="2">
    <source>
        <dbReference type="EMBL" id="GAU95114.1"/>
    </source>
</evidence>
<evidence type="ECO:0000256" key="1">
    <source>
        <dbReference type="SAM" id="SignalP"/>
    </source>
</evidence>
<keyword evidence="1" id="KW-0732">Signal</keyword>
<reference evidence="2 3" key="1">
    <citation type="journal article" date="2016" name="Nat. Commun.">
        <title>Extremotolerant tardigrade genome and improved radiotolerance of human cultured cells by tardigrade-unique protein.</title>
        <authorList>
            <person name="Hashimoto T."/>
            <person name="Horikawa D.D."/>
            <person name="Saito Y."/>
            <person name="Kuwahara H."/>
            <person name="Kozuka-Hata H."/>
            <person name="Shin-I T."/>
            <person name="Minakuchi Y."/>
            <person name="Ohishi K."/>
            <person name="Motoyama A."/>
            <person name="Aizu T."/>
            <person name="Enomoto A."/>
            <person name="Kondo K."/>
            <person name="Tanaka S."/>
            <person name="Hara Y."/>
            <person name="Koshikawa S."/>
            <person name="Sagara H."/>
            <person name="Miura T."/>
            <person name="Yokobori S."/>
            <person name="Miyagawa K."/>
            <person name="Suzuki Y."/>
            <person name="Kubo T."/>
            <person name="Oyama M."/>
            <person name="Kohara Y."/>
            <person name="Fujiyama A."/>
            <person name="Arakawa K."/>
            <person name="Katayama T."/>
            <person name="Toyoda A."/>
            <person name="Kunieda T."/>
        </authorList>
    </citation>
    <scope>NUCLEOTIDE SEQUENCE [LARGE SCALE GENOMIC DNA]</scope>
    <source>
        <strain evidence="2 3">YOKOZUNA-1</strain>
    </source>
</reference>
<dbReference type="AlphaFoldDB" id="A0A1D1UZQ8"/>
<name>A0A1D1UZQ8_RAMVA</name>
<feature type="signal peptide" evidence="1">
    <location>
        <begin position="1"/>
        <end position="19"/>
    </location>
</feature>
<sequence length="116" mass="13223">MSPFYFLVLVNVFSLFADGQPKHNISQRYRVEILTPGNYGPERGSLTYVEPAMDYGVSELQTLYPFLDLSHTYLFDEHFNSCLSITYNVDYLLSSKYHDLSRDPSCLIAIILPGTA</sequence>
<dbReference type="Proteomes" id="UP000186922">
    <property type="component" value="Unassembled WGS sequence"/>
</dbReference>
<keyword evidence="3" id="KW-1185">Reference proteome</keyword>